<evidence type="ECO:0000256" key="3">
    <source>
        <dbReference type="RuleBase" id="RU362026"/>
    </source>
</evidence>
<dbReference type="GO" id="GO:0008170">
    <property type="term" value="F:N-methyltransferase activity"/>
    <property type="evidence" value="ECO:0007669"/>
    <property type="project" value="InterPro"/>
</dbReference>
<sequence length="346" mass="41075">MKLIEALDELIKTVNIDKLNDNLKKFIIFVKKIEFESIKYNFNDKENYISKIYIIESLEKILNENSLKRKIYYCEQLKKALLIEKTTKYNDINLNRWQEYDDIFLDSLWIIKERDKTGTHKGDYWGNFVPQIPNQLFRRYTKKNEWIIDPFLGSGTSLIEAKRLGRNGIGIELQKEVASVASDRINNQVGEGLFNILVGNSKNIDLRIELEKNKIDKVQFILLHPPYWDIIKFSQDKEDLSNSNTLKEFLDNLGKIIDNISKHLEKYRFASIVIGDKYQNGEWIPLGFYCMQEFQKRGFILKSTVIKNFEETKGKKNQRKLWEYRALSGGFYLFKHEYIFIFQKVK</sequence>
<dbReference type="EMBL" id="MWDB01000061">
    <property type="protein sequence ID" value="OQB40018.1"/>
    <property type="molecule type" value="Genomic_DNA"/>
</dbReference>
<evidence type="ECO:0000256" key="1">
    <source>
        <dbReference type="ARBA" id="ARBA00022603"/>
    </source>
</evidence>
<dbReference type="Proteomes" id="UP000485621">
    <property type="component" value="Unassembled WGS sequence"/>
</dbReference>
<dbReference type="GO" id="GO:0032259">
    <property type="term" value="P:methylation"/>
    <property type="evidence" value="ECO:0007669"/>
    <property type="project" value="UniProtKB-KW"/>
</dbReference>
<dbReference type="PRINTS" id="PR00508">
    <property type="entry name" value="S21N4MTFRASE"/>
</dbReference>
<dbReference type="EC" id="2.1.1.-" evidence="3"/>
<reference evidence="5" key="1">
    <citation type="submission" date="2017-02" db="EMBL/GenBank/DDBJ databases">
        <title>Delving into the versatile metabolic prowess of the omnipresent phylum Bacteroidetes.</title>
        <authorList>
            <person name="Nobu M.K."/>
            <person name="Mei R."/>
            <person name="Narihiro T."/>
            <person name="Kuroda K."/>
            <person name="Liu W.-T."/>
        </authorList>
    </citation>
    <scope>NUCLEOTIDE SEQUENCE</scope>
    <source>
        <strain evidence="5">ADurb.Bin160</strain>
    </source>
</reference>
<accession>A0A1V5ZIW6</accession>
<comment type="similarity">
    <text evidence="3">Belongs to the N(4)/N(6)-methyltransferase family.</text>
</comment>
<dbReference type="SUPFAM" id="SSF53335">
    <property type="entry name" value="S-adenosyl-L-methionine-dependent methyltransferases"/>
    <property type="match status" value="2"/>
</dbReference>
<dbReference type="AlphaFoldDB" id="A0A1V5ZIW6"/>
<name>A0A1V5ZIW6_9BACT</name>
<gene>
    <name evidence="5" type="primary">dpnA</name>
    <name evidence="5" type="ORF">BWY04_01466</name>
</gene>
<keyword evidence="1 5" id="KW-0489">Methyltransferase</keyword>
<dbReference type="Gene3D" id="3.40.50.150">
    <property type="entry name" value="Vaccinia Virus protein VP39"/>
    <property type="match status" value="2"/>
</dbReference>
<dbReference type="InterPro" id="IPR029063">
    <property type="entry name" value="SAM-dependent_MTases_sf"/>
</dbReference>
<proteinExistence type="inferred from homology"/>
<feature type="domain" description="DNA methylase N-4/N-6" evidence="4">
    <location>
        <begin position="20"/>
        <end position="181"/>
    </location>
</feature>
<organism evidence="5">
    <name type="scientific">candidate division CPR1 bacterium ADurb.Bin160</name>
    <dbReference type="NCBI Taxonomy" id="1852826"/>
    <lineage>
        <taxon>Bacteria</taxon>
        <taxon>candidate division CPR1</taxon>
    </lineage>
</organism>
<evidence type="ECO:0000259" key="4">
    <source>
        <dbReference type="Pfam" id="PF01555"/>
    </source>
</evidence>
<keyword evidence="2 5" id="KW-0808">Transferase</keyword>
<dbReference type="InterPro" id="IPR001091">
    <property type="entry name" value="RM_Methyltransferase"/>
</dbReference>
<protein>
    <recommendedName>
        <fullName evidence="3">Methyltransferase</fullName>
        <ecNumber evidence="3">2.1.1.-</ecNumber>
    </recommendedName>
</protein>
<evidence type="ECO:0000313" key="5">
    <source>
        <dbReference type="EMBL" id="OQB40018.1"/>
    </source>
</evidence>
<feature type="domain" description="DNA methylase N-4/N-6" evidence="4">
    <location>
        <begin position="218"/>
        <end position="345"/>
    </location>
</feature>
<evidence type="ECO:0000256" key="2">
    <source>
        <dbReference type="ARBA" id="ARBA00022679"/>
    </source>
</evidence>
<comment type="caution">
    <text evidence="5">The sequence shown here is derived from an EMBL/GenBank/DDBJ whole genome shotgun (WGS) entry which is preliminary data.</text>
</comment>
<dbReference type="Pfam" id="PF01555">
    <property type="entry name" value="N6_N4_Mtase"/>
    <property type="match status" value="2"/>
</dbReference>
<dbReference type="InterPro" id="IPR002941">
    <property type="entry name" value="DNA_methylase_N4/N6"/>
</dbReference>
<dbReference type="GO" id="GO:0003677">
    <property type="term" value="F:DNA binding"/>
    <property type="evidence" value="ECO:0007669"/>
    <property type="project" value="InterPro"/>
</dbReference>